<evidence type="ECO:0000313" key="1">
    <source>
        <dbReference type="EMBL" id="KAG7088971.1"/>
    </source>
</evidence>
<dbReference type="Pfam" id="PF19271">
    <property type="entry name" value="Nis1"/>
    <property type="match status" value="1"/>
</dbReference>
<proteinExistence type="predicted"/>
<dbReference type="EMBL" id="CM032188">
    <property type="protein sequence ID" value="KAG7088971.1"/>
    <property type="molecule type" value="Genomic_DNA"/>
</dbReference>
<dbReference type="GeneID" id="66081992"/>
<dbReference type="OrthoDB" id="2841294at2759"/>
<dbReference type="Proteomes" id="UP001049176">
    <property type="component" value="Chromosome 8"/>
</dbReference>
<organism evidence="1 2">
    <name type="scientific">Marasmius oreades</name>
    <name type="common">fairy-ring Marasmius</name>
    <dbReference type="NCBI Taxonomy" id="181124"/>
    <lineage>
        <taxon>Eukaryota</taxon>
        <taxon>Fungi</taxon>
        <taxon>Dikarya</taxon>
        <taxon>Basidiomycota</taxon>
        <taxon>Agaricomycotina</taxon>
        <taxon>Agaricomycetes</taxon>
        <taxon>Agaricomycetidae</taxon>
        <taxon>Agaricales</taxon>
        <taxon>Marasmiineae</taxon>
        <taxon>Marasmiaceae</taxon>
        <taxon>Marasmius</taxon>
    </lineage>
</organism>
<reference evidence="1" key="1">
    <citation type="journal article" date="2021" name="Genome Biol. Evol.">
        <title>The assembled and annotated genome of the fairy-ring fungus Marasmius oreades.</title>
        <authorList>
            <person name="Hiltunen M."/>
            <person name="Ament-Velasquez S.L."/>
            <person name="Johannesson H."/>
        </authorList>
    </citation>
    <scope>NUCLEOTIDE SEQUENCE</scope>
    <source>
        <strain evidence="1">03SP1</strain>
    </source>
</reference>
<comment type="caution">
    <text evidence="1">The sequence shown here is derived from an EMBL/GenBank/DDBJ whole genome shotgun (WGS) entry which is preliminary data.</text>
</comment>
<protein>
    <submittedName>
        <fullName evidence="1">Uncharacterized protein</fullName>
    </submittedName>
</protein>
<dbReference type="AlphaFoldDB" id="A0A9P7RTK5"/>
<accession>A0A9P7RTK5</accession>
<dbReference type="RefSeq" id="XP_043005442.1">
    <property type="nucleotide sequence ID" value="XM_043158071.1"/>
</dbReference>
<keyword evidence="2" id="KW-1185">Reference proteome</keyword>
<sequence length="186" mass="19843">MAASSIYHKQIDRSWDYKLTNPPFLIVVYIAYIPTNMKISKSLLAIPFLVTSVLGQASYIRVPSQGATLHQGQSSTLQIVRPNSLQGFREAGLAVGILHCGAGTDLNPCPSPGTRMGTVLYTGIFDPQIREIPGNPYQNLTLTLPLPDVGGPPVGNALLQVSRMHLIGAGPSVVLEQNSVAVVVQA</sequence>
<dbReference type="InterPro" id="IPR045469">
    <property type="entry name" value="Nis1"/>
</dbReference>
<dbReference type="KEGG" id="more:E1B28_012917"/>
<name>A0A9P7RTK5_9AGAR</name>
<evidence type="ECO:0000313" key="2">
    <source>
        <dbReference type="Proteomes" id="UP001049176"/>
    </source>
</evidence>
<gene>
    <name evidence="1" type="ORF">E1B28_012917</name>
</gene>